<keyword evidence="5" id="KW-1185">Reference proteome</keyword>
<dbReference type="GeneID" id="30967462"/>
<dbReference type="Pfam" id="PF05193">
    <property type="entry name" value="Peptidase_M16_C"/>
    <property type="match status" value="2"/>
</dbReference>
<feature type="region of interest" description="Disordered" evidence="1">
    <location>
        <begin position="1016"/>
        <end position="1047"/>
    </location>
</feature>
<dbReference type="Gene3D" id="3.30.830.10">
    <property type="entry name" value="Metalloenzyme, LuxS/M16 peptidase-like"/>
    <property type="match status" value="4"/>
</dbReference>
<dbReference type="GO" id="GO:0046872">
    <property type="term" value="F:metal ion binding"/>
    <property type="evidence" value="ECO:0007669"/>
    <property type="project" value="InterPro"/>
</dbReference>
<evidence type="ECO:0000313" key="4">
    <source>
        <dbReference type="EMBL" id="ODV61515.1"/>
    </source>
</evidence>
<feature type="domain" description="Peptidase M16 N-terminal" evidence="2">
    <location>
        <begin position="54"/>
        <end position="143"/>
    </location>
</feature>
<dbReference type="FunCoup" id="A0A1D2VIQ7">
    <property type="interactions" value="177"/>
</dbReference>
<dbReference type="RefSeq" id="XP_020047822.1">
    <property type="nucleotide sequence ID" value="XM_020193826.1"/>
</dbReference>
<dbReference type="FunFam" id="3.30.830.10:FF:000031">
    <property type="entry name" value="Putative zinc metalloprotease"/>
    <property type="match status" value="1"/>
</dbReference>
<dbReference type="FunFam" id="3.30.830.10:FF:000015">
    <property type="entry name" value="Putative zinc metalloprotease"/>
    <property type="match status" value="1"/>
</dbReference>
<dbReference type="STRING" id="1344418.A0A1D2VIQ7"/>
<dbReference type="PANTHER" id="PTHR43016:SF16">
    <property type="entry name" value="METALLOPROTEASE, PUTATIVE (AFU_ORTHOLOGUE AFUA_4G07610)-RELATED"/>
    <property type="match status" value="1"/>
</dbReference>
<feature type="domain" description="Peptidase M16 C-terminal" evidence="3">
    <location>
        <begin position="733"/>
        <end position="900"/>
    </location>
</feature>
<dbReference type="EMBL" id="KV454479">
    <property type="protein sequence ID" value="ODV61515.1"/>
    <property type="molecule type" value="Genomic_DNA"/>
</dbReference>
<evidence type="ECO:0000259" key="3">
    <source>
        <dbReference type="Pfam" id="PF05193"/>
    </source>
</evidence>
<dbReference type="SUPFAM" id="SSF63411">
    <property type="entry name" value="LuxS/MPP-like metallohydrolase"/>
    <property type="match status" value="4"/>
</dbReference>
<dbReference type="InterPro" id="IPR011249">
    <property type="entry name" value="Metalloenz_LuxS/M16"/>
</dbReference>
<accession>A0A1D2VIQ7</accession>
<dbReference type="InterPro" id="IPR007863">
    <property type="entry name" value="Peptidase_M16_C"/>
</dbReference>
<proteinExistence type="predicted"/>
<evidence type="ECO:0000259" key="2">
    <source>
        <dbReference type="Pfam" id="PF00675"/>
    </source>
</evidence>
<dbReference type="AlphaFoldDB" id="A0A1D2VIQ7"/>
<dbReference type="OrthoDB" id="4953at2759"/>
<dbReference type="PANTHER" id="PTHR43016">
    <property type="entry name" value="PRESEQUENCE PROTEASE"/>
    <property type="match status" value="1"/>
</dbReference>
<dbReference type="InParanoid" id="A0A1D2VIQ7"/>
<evidence type="ECO:0000256" key="1">
    <source>
        <dbReference type="SAM" id="MobiDB-lite"/>
    </source>
</evidence>
<sequence>MVSSSGQFDLKSSFDVSYAPCDVKKWVSSKTGLQLVLINQLSPIVSGQFAVATEINNDSGVPHTLEHLVFGGSKNFPYKGLLDTLAKRLYSDTNAWTATDQTVYTLNTAGWEGFNKLLPAYLDHILNPTLTDELCYTEVYHVDGNAKDKGVVYSEMQGIQNSSWFLNFLQASRALYGADSPYSSETGGLMENLRTLTNHQIKDFHKSSYRPSNLCVIVSGSVNESELLQTMIDFDNNLPSLSTDTIFLQRPFHYPNVIIPLTKSIVQTVNFPDKDESMGELSLSWIIDDLSNTLARLATDFLFFYLSDSSVSLFYKNFIEIDDPLAADVDYSEDAFIQFAFQLVFTGVPTNKMQQLESQFFSVLKHHFTLQNFDLTRMRDLIEVKKLKYLFKSENSTSIICDTVVEDFLYGNQDCSDLKPWVDDLSEYQTLSSWSSTQWIDFAHDKIINNHSVLNLIVPSKDLYLKNKKDNKKLIQDRIGKLGQSGLDKLKEKLKNAEDKNNIPIPDELILKFGEPDPEKIQFIKTETISTIDDSLNDKESPTYNHIINDLPSNFPLKFHFENFKSNFVKISIIFSSVLIPLHLLPYLSIFEFIFASPVILEDGTHLPYELVVSELNKNFNSYEFNHSFNSFNEVIEIKFQFKKENYNKAIQWITNILWFTVFDESRIKVFLEKTLNNLPDCKRDGGLMLSFLYNKVSLTDRSLSKMISSINSEQKLRDVLQKLQDGEKSSVLNDLETIRKSLFTLNNMNIFISGSISTLKNPVSSWKALVNSSKSIQGEIGANYKVSRGIEFLSNIGKEGKSKAFIIPVPATESSYLQALYSGGPKDFNDEDIPAIYLASEYLQAVEGPFWKGVRGAGLAYGANIYHDLEMGHMVFSVYRASDSEKALKVAKEIVENIISGKTTLEPILIKAAMSSIVNTIATRSQNNYSAATQNYLNLFLKKRGHNYDHRLMKELSKVTIDQLICVYEKYFLPIFESKDGLVFLSCHPSQLDNLEKSLQENGYYVTIENSVGGEENDLLQKENDNASDDFSESESDEDEDGSDDE</sequence>
<dbReference type="InterPro" id="IPR011765">
    <property type="entry name" value="Pept_M16_N"/>
</dbReference>
<dbReference type="Pfam" id="PF00675">
    <property type="entry name" value="Peptidase_M16"/>
    <property type="match status" value="1"/>
</dbReference>
<evidence type="ECO:0008006" key="6">
    <source>
        <dbReference type="Google" id="ProtNLM"/>
    </source>
</evidence>
<name>A0A1D2VIQ7_9ASCO</name>
<gene>
    <name evidence="4" type="ORF">ASCRUDRAFT_7736</name>
</gene>
<reference evidence="5" key="1">
    <citation type="submission" date="2016-05" db="EMBL/GenBank/DDBJ databases">
        <title>Comparative genomics of biotechnologically important yeasts.</title>
        <authorList>
            <consortium name="DOE Joint Genome Institute"/>
            <person name="Riley R."/>
            <person name="Haridas S."/>
            <person name="Wolfe K.H."/>
            <person name="Lopes M.R."/>
            <person name="Hittinger C.T."/>
            <person name="Goker M."/>
            <person name="Salamov A."/>
            <person name="Wisecaver J."/>
            <person name="Long T.M."/>
            <person name="Aerts A.L."/>
            <person name="Barry K."/>
            <person name="Choi C."/>
            <person name="Clum A."/>
            <person name="Coughlan A.Y."/>
            <person name="Deshpande S."/>
            <person name="Douglass A.P."/>
            <person name="Hanson S.J."/>
            <person name="Klenk H.-P."/>
            <person name="Labutti K."/>
            <person name="Lapidus A."/>
            <person name="Lindquist E."/>
            <person name="Lipzen A."/>
            <person name="Meier-Kolthoff J.P."/>
            <person name="Ohm R.A."/>
            <person name="Otillar R.P."/>
            <person name="Pangilinan J."/>
            <person name="Peng Y."/>
            <person name="Rokas A."/>
            <person name="Rosa C.A."/>
            <person name="Scheuner C."/>
            <person name="Sibirny A.A."/>
            <person name="Slot J.C."/>
            <person name="Stielow J.B."/>
            <person name="Sun H."/>
            <person name="Kurtzman C.P."/>
            <person name="Blackwell M."/>
            <person name="Grigoriev I.V."/>
            <person name="Jeffries T.W."/>
        </authorList>
    </citation>
    <scope>NUCLEOTIDE SEQUENCE [LARGE SCALE GENOMIC DNA]</scope>
    <source>
        <strain evidence="5">DSM 1968</strain>
    </source>
</reference>
<protein>
    <recommendedName>
        <fullName evidence="6">Zinc metalloprotease</fullName>
    </recommendedName>
</protein>
<feature type="domain" description="Peptidase M16 C-terminal" evidence="3">
    <location>
        <begin position="196"/>
        <end position="366"/>
    </location>
</feature>
<dbReference type="Proteomes" id="UP000095038">
    <property type="component" value="Unassembled WGS sequence"/>
</dbReference>
<feature type="compositionally biased region" description="Acidic residues" evidence="1">
    <location>
        <begin position="1027"/>
        <end position="1047"/>
    </location>
</feature>
<organism evidence="4 5">
    <name type="scientific">Ascoidea rubescens DSM 1968</name>
    <dbReference type="NCBI Taxonomy" id="1344418"/>
    <lineage>
        <taxon>Eukaryota</taxon>
        <taxon>Fungi</taxon>
        <taxon>Dikarya</taxon>
        <taxon>Ascomycota</taxon>
        <taxon>Saccharomycotina</taxon>
        <taxon>Saccharomycetes</taxon>
        <taxon>Ascoideaceae</taxon>
        <taxon>Ascoidea</taxon>
    </lineage>
</organism>
<evidence type="ECO:0000313" key="5">
    <source>
        <dbReference type="Proteomes" id="UP000095038"/>
    </source>
</evidence>